<evidence type="ECO:0000256" key="9">
    <source>
        <dbReference type="PROSITE-ProRule" id="PRU00192"/>
    </source>
</evidence>
<dbReference type="EMBL" id="JADGJD010000128">
    <property type="protein sequence ID" value="KAJ3054574.1"/>
    <property type="molecule type" value="Genomic_DNA"/>
</dbReference>
<evidence type="ECO:0000256" key="8">
    <source>
        <dbReference type="PROSITE-ProRule" id="PRU00023"/>
    </source>
</evidence>
<evidence type="ECO:0000313" key="11">
    <source>
        <dbReference type="EMBL" id="KAJ3054574.1"/>
    </source>
</evidence>
<dbReference type="InterPro" id="IPR036028">
    <property type="entry name" value="SH3-like_dom_sf"/>
</dbReference>
<accession>A0AAD5SHM7</accession>
<comment type="function">
    <text evidence="6">Induces bone resorption, acting probably through a signaling cascade which results in the secretion of factor(s) enhancing osteoclast formation and activity.</text>
</comment>
<dbReference type="PRINTS" id="PR00499">
    <property type="entry name" value="P67PHOX"/>
</dbReference>
<dbReference type="Pfam" id="PF00018">
    <property type="entry name" value="SH3_1"/>
    <property type="match status" value="1"/>
</dbReference>
<dbReference type="GO" id="GO:0007165">
    <property type="term" value="P:signal transduction"/>
    <property type="evidence" value="ECO:0007669"/>
    <property type="project" value="TreeGrafter"/>
</dbReference>
<reference evidence="11" key="1">
    <citation type="submission" date="2020-05" db="EMBL/GenBank/DDBJ databases">
        <title>Phylogenomic resolution of chytrid fungi.</title>
        <authorList>
            <person name="Stajich J.E."/>
            <person name="Amses K."/>
            <person name="Simmons R."/>
            <person name="Seto K."/>
            <person name="Myers J."/>
            <person name="Bonds A."/>
            <person name="Quandt C.A."/>
            <person name="Barry K."/>
            <person name="Liu P."/>
            <person name="Grigoriev I."/>
            <person name="Longcore J.E."/>
            <person name="James T.Y."/>
        </authorList>
    </citation>
    <scope>NUCLEOTIDE SEQUENCE</scope>
    <source>
        <strain evidence="11">JEL0318</strain>
    </source>
</reference>
<feature type="domain" description="SH3" evidence="10">
    <location>
        <begin position="21"/>
        <end position="80"/>
    </location>
</feature>
<dbReference type="InterPro" id="IPR002110">
    <property type="entry name" value="Ankyrin_rpt"/>
</dbReference>
<keyword evidence="2 9" id="KW-0728">SH3 domain</keyword>
<dbReference type="SUPFAM" id="SSF50044">
    <property type="entry name" value="SH3-domain"/>
    <property type="match status" value="1"/>
</dbReference>
<dbReference type="AlphaFoldDB" id="A0AAD5SHM7"/>
<protein>
    <recommendedName>
        <fullName evidence="7">Osteoclast-stimulating factor 1</fullName>
    </recommendedName>
</protein>
<evidence type="ECO:0000256" key="6">
    <source>
        <dbReference type="ARBA" id="ARBA00037432"/>
    </source>
</evidence>
<evidence type="ECO:0000259" key="10">
    <source>
        <dbReference type="PROSITE" id="PS50002"/>
    </source>
</evidence>
<organism evidence="11 12">
    <name type="scientific">Rhizophlyctis rosea</name>
    <dbReference type="NCBI Taxonomy" id="64517"/>
    <lineage>
        <taxon>Eukaryota</taxon>
        <taxon>Fungi</taxon>
        <taxon>Fungi incertae sedis</taxon>
        <taxon>Chytridiomycota</taxon>
        <taxon>Chytridiomycota incertae sedis</taxon>
        <taxon>Chytridiomycetes</taxon>
        <taxon>Rhizophlyctidales</taxon>
        <taxon>Rhizophlyctidaceae</taxon>
        <taxon>Rhizophlyctis</taxon>
    </lineage>
</organism>
<comment type="subcellular location">
    <subcellularLocation>
        <location evidence="1">Cytoplasm</location>
    </subcellularLocation>
</comment>
<evidence type="ECO:0000256" key="4">
    <source>
        <dbReference type="ARBA" id="ARBA00022737"/>
    </source>
</evidence>
<dbReference type="Pfam" id="PF00023">
    <property type="entry name" value="Ank"/>
    <property type="match status" value="1"/>
</dbReference>
<keyword evidence="4" id="KW-0677">Repeat</keyword>
<evidence type="ECO:0000256" key="5">
    <source>
        <dbReference type="ARBA" id="ARBA00023043"/>
    </source>
</evidence>
<dbReference type="CDD" id="cd11772">
    <property type="entry name" value="SH3_OSTF1"/>
    <property type="match status" value="1"/>
</dbReference>
<dbReference type="PANTHER" id="PTHR24155">
    <property type="entry name" value="OSTEOCLAST-STIMULATING FACTOR 1"/>
    <property type="match status" value="1"/>
</dbReference>
<dbReference type="InterPro" id="IPR001452">
    <property type="entry name" value="SH3_domain"/>
</dbReference>
<dbReference type="PROSITE" id="PS50297">
    <property type="entry name" value="ANK_REP_REGION"/>
    <property type="match status" value="1"/>
</dbReference>
<dbReference type="Gene3D" id="1.25.40.20">
    <property type="entry name" value="Ankyrin repeat-containing domain"/>
    <property type="match status" value="1"/>
</dbReference>
<dbReference type="InterPro" id="IPR036770">
    <property type="entry name" value="Ankyrin_rpt-contain_sf"/>
</dbReference>
<dbReference type="SMART" id="SM00326">
    <property type="entry name" value="SH3"/>
    <property type="match status" value="1"/>
</dbReference>
<proteinExistence type="predicted"/>
<comment type="caution">
    <text evidence="11">The sequence shown here is derived from an EMBL/GenBank/DDBJ whole genome shotgun (WGS) entry which is preliminary data.</text>
</comment>
<dbReference type="SMART" id="SM00248">
    <property type="entry name" value="ANK"/>
    <property type="match status" value="3"/>
</dbReference>
<dbReference type="Pfam" id="PF13637">
    <property type="entry name" value="Ank_4"/>
    <property type="match status" value="1"/>
</dbReference>
<evidence type="ECO:0000256" key="2">
    <source>
        <dbReference type="ARBA" id="ARBA00022443"/>
    </source>
</evidence>
<evidence type="ECO:0000256" key="1">
    <source>
        <dbReference type="ARBA" id="ARBA00004496"/>
    </source>
</evidence>
<sequence length="218" mass="23314">MASPVSPSGPPPPRPSRPGKVELTVVQAVYPYTAQNPDELTFEEGAVLYVLDKSDPNWWKCRSGTKEGLVPSNYVGEHTQPLENPLHEASKRGNLPFALELLSAGSSPNSLDRAHNTPLHWAVRSGHVDVVRAILGCGKPVQVNAQNKLGDTAVHGGAWGGHTECVRLLLARPDINLGLKNKDNKTALDLAKNDDVASLLVNAMNHGAGGLEEDSDDD</sequence>
<dbReference type="PRINTS" id="PR00452">
    <property type="entry name" value="SH3DOMAIN"/>
</dbReference>
<dbReference type="Proteomes" id="UP001212841">
    <property type="component" value="Unassembled WGS sequence"/>
</dbReference>
<dbReference type="GO" id="GO:0005737">
    <property type="term" value="C:cytoplasm"/>
    <property type="evidence" value="ECO:0007669"/>
    <property type="project" value="UniProtKB-SubCell"/>
</dbReference>
<dbReference type="PROSITE" id="PS50088">
    <property type="entry name" value="ANK_REPEAT"/>
    <property type="match status" value="2"/>
</dbReference>
<feature type="repeat" description="ANK" evidence="8">
    <location>
        <begin position="81"/>
        <end position="113"/>
    </location>
</feature>
<keyword evidence="5 8" id="KW-0040">ANK repeat</keyword>
<name>A0AAD5SHM7_9FUNG</name>
<gene>
    <name evidence="11" type="primary">OSTF1</name>
    <name evidence="11" type="ORF">HK097_001407</name>
</gene>
<feature type="repeat" description="ANK" evidence="8">
    <location>
        <begin position="114"/>
        <end position="146"/>
    </location>
</feature>
<evidence type="ECO:0000256" key="3">
    <source>
        <dbReference type="ARBA" id="ARBA00022490"/>
    </source>
</evidence>
<evidence type="ECO:0000256" key="7">
    <source>
        <dbReference type="ARBA" id="ARBA00040640"/>
    </source>
</evidence>
<dbReference type="SUPFAM" id="SSF48403">
    <property type="entry name" value="Ankyrin repeat"/>
    <property type="match status" value="1"/>
</dbReference>
<evidence type="ECO:0000313" key="12">
    <source>
        <dbReference type="Proteomes" id="UP001212841"/>
    </source>
</evidence>
<dbReference type="PROSITE" id="PS50002">
    <property type="entry name" value="SH3"/>
    <property type="match status" value="1"/>
</dbReference>
<keyword evidence="12" id="KW-1185">Reference proteome</keyword>
<keyword evidence="3" id="KW-0963">Cytoplasm</keyword>
<dbReference type="PANTHER" id="PTHR24155:SF10">
    <property type="entry name" value="OSTEOCLAST-STIMULATING FACTOR 1"/>
    <property type="match status" value="1"/>
</dbReference>
<dbReference type="Gene3D" id="2.30.30.40">
    <property type="entry name" value="SH3 Domains"/>
    <property type="match status" value="1"/>
</dbReference>